<evidence type="ECO:0000259" key="1">
    <source>
        <dbReference type="Pfam" id="PF25534"/>
    </source>
</evidence>
<reference evidence="2 3" key="1">
    <citation type="journal article" date="2018" name="Nat. Ecol. Evol.">
        <title>Pezizomycetes genomes reveal the molecular basis of ectomycorrhizal truffle lifestyle.</title>
        <authorList>
            <person name="Murat C."/>
            <person name="Payen T."/>
            <person name="Noel B."/>
            <person name="Kuo A."/>
            <person name="Morin E."/>
            <person name="Chen J."/>
            <person name="Kohler A."/>
            <person name="Krizsan K."/>
            <person name="Balestrini R."/>
            <person name="Da Silva C."/>
            <person name="Montanini B."/>
            <person name="Hainaut M."/>
            <person name="Levati E."/>
            <person name="Barry K.W."/>
            <person name="Belfiori B."/>
            <person name="Cichocki N."/>
            <person name="Clum A."/>
            <person name="Dockter R.B."/>
            <person name="Fauchery L."/>
            <person name="Guy J."/>
            <person name="Iotti M."/>
            <person name="Le Tacon F."/>
            <person name="Lindquist E.A."/>
            <person name="Lipzen A."/>
            <person name="Malagnac F."/>
            <person name="Mello A."/>
            <person name="Molinier V."/>
            <person name="Miyauchi S."/>
            <person name="Poulain J."/>
            <person name="Riccioni C."/>
            <person name="Rubini A."/>
            <person name="Sitrit Y."/>
            <person name="Splivallo R."/>
            <person name="Traeger S."/>
            <person name="Wang M."/>
            <person name="Zifcakova L."/>
            <person name="Wipf D."/>
            <person name="Zambonelli A."/>
            <person name="Paolocci F."/>
            <person name="Nowrousian M."/>
            <person name="Ottonello S."/>
            <person name="Baldrian P."/>
            <person name="Spatafora J.W."/>
            <person name="Henrissat B."/>
            <person name="Nagy L.G."/>
            <person name="Aury J.M."/>
            <person name="Wincker P."/>
            <person name="Grigoriev I.V."/>
            <person name="Bonfante P."/>
            <person name="Martin F.M."/>
        </authorList>
    </citation>
    <scope>NUCLEOTIDE SEQUENCE [LARGE SCALE GENOMIC DNA]</scope>
    <source>
        <strain evidence="2 3">RN42</strain>
    </source>
</reference>
<dbReference type="EMBL" id="ML119680">
    <property type="protein sequence ID" value="RPA81323.1"/>
    <property type="molecule type" value="Genomic_DNA"/>
</dbReference>
<dbReference type="OrthoDB" id="3364132at2759"/>
<keyword evidence="3" id="KW-1185">Reference proteome</keyword>
<dbReference type="Proteomes" id="UP000275078">
    <property type="component" value="Unassembled WGS sequence"/>
</dbReference>
<name>A0A3N4I5G1_ASCIM</name>
<feature type="domain" description="DUF7918" evidence="1">
    <location>
        <begin position="6"/>
        <end position="236"/>
    </location>
</feature>
<gene>
    <name evidence="2" type="ORF">BJ508DRAFT_113393</name>
</gene>
<organism evidence="2 3">
    <name type="scientific">Ascobolus immersus RN42</name>
    <dbReference type="NCBI Taxonomy" id="1160509"/>
    <lineage>
        <taxon>Eukaryota</taxon>
        <taxon>Fungi</taxon>
        <taxon>Dikarya</taxon>
        <taxon>Ascomycota</taxon>
        <taxon>Pezizomycotina</taxon>
        <taxon>Pezizomycetes</taxon>
        <taxon>Pezizales</taxon>
        <taxon>Ascobolaceae</taxon>
        <taxon>Ascobolus</taxon>
    </lineage>
</organism>
<dbReference type="Pfam" id="PF25534">
    <property type="entry name" value="DUF7918"/>
    <property type="match status" value="1"/>
</dbReference>
<dbReference type="InterPro" id="IPR057678">
    <property type="entry name" value="DUF7918"/>
</dbReference>
<protein>
    <recommendedName>
        <fullName evidence="1">DUF7918 domain-containing protein</fullName>
    </recommendedName>
</protein>
<evidence type="ECO:0000313" key="2">
    <source>
        <dbReference type="EMBL" id="RPA81323.1"/>
    </source>
</evidence>
<accession>A0A3N4I5G1</accession>
<evidence type="ECO:0000313" key="3">
    <source>
        <dbReference type="Proteomes" id="UP000275078"/>
    </source>
</evidence>
<sequence>MVVYNGFNISIVTANGPLREYPFRPTSTLSPPNTKTVYVEVPSPSTDSDSDSQPFTIQIKPVVPRPSDTVGDRFHFSLDGFSSANGKSIGPSFPSTLTQGVTFSGFSVVDSSDNDRAIVKEMFFEQAQLELGGGEEALNDKLGVVEVCFRELDLVENWKGTGTAPLRNDGPRPVEVVRKDMLAGDSARGLSHVTRIGGALDKPRLTAKQVTPKWEAPEYTVRFVYRSRAALRSLGVEVEEEVRRENVKKVASGGCGLPVGRWVKRLFGKKEKKEMRFSEKK</sequence>
<dbReference type="AlphaFoldDB" id="A0A3N4I5G1"/>
<proteinExistence type="predicted"/>